<evidence type="ECO:0000259" key="12">
    <source>
        <dbReference type="Pfam" id="PF04153"/>
    </source>
</evidence>
<feature type="region of interest" description="Disordered" evidence="10">
    <location>
        <begin position="238"/>
        <end position="380"/>
    </location>
</feature>
<dbReference type="InterPro" id="IPR038635">
    <property type="entry name" value="CCR4-NOT_su2/3/5_C_sf"/>
</dbReference>
<keyword evidence="6" id="KW-0597">Phosphoprotein</keyword>
<name>H3CJE1_TETNG</name>
<dbReference type="PIRSF" id="PIRSF005290">
    <property type="entry name" value="NOT_su_3_5"/>
    <property type="match status" value="1"/>
</dbReference>
<evidence type="ECO:0000256" key="6">
    <source>
        <dbReference type="ARBA" id="ARBA00022553"/>
    </source>
</evidence>
<evidence type="ECO:0000256" key="1">
    <source>
        <dbReference type="ARBA" id="ARBA00004123"/>
    </source>
</evidence>
<dbReference type="InterPro" id="IPR007207">
    <property type="entry name" value="Not_N"/>
</dbReference>
<feature type="compositionally biased region" description="Basic and acidic residues" evidence="10">
    <location>
        <begin position="284"/>
        <end position="293"/>
    </location>
</feature>
<dbReference type="InterPro" id="IPR012270">
    <property type="entry name" value="CCR4-NOT_su3/5"/>
</dbReference>
<feature type="compositionally biased region" description="Low complexity" evidence="10">
    <location>
        <begin position="257"/>
        <end position="268"/>
    </location>
</feature>
<dbReference type="GO" id="GO:0005737">
    <property type="term" value="C:cytoplasm"/>
    <property type="evidence" value="ECO:0007669"/>
    <property type="project" value="UniProtKB-SubCell"/>
</dbReference>
<evidence type="ECO:0000256" key="5">
    <source>
        <dbReference type="ARBA" id="ARBA00022491"/>
    </source>
</evidence>
<protein>
    <submittedName>
        <fullName evidence="13">CCR4-NOT transcription complex subunit 3</fullName>
    </submittedName>
</protein>
<evidence type="ECO:0000256" key="4">
    <source>
        <dbReference type="ARBA" id="ARBA00022490"/>
    </source>
</evidence>
<reference evidence="13" key="3">
    <citation type="submission" date="2025-09" db="UniProtKB">
        <authorList>
            <consortium name="Ensembl"/>
        </authorList>
    </citation>
    <scope>IDENTIFICATION</scope>
</reference>
<dbReference type="PANTHER" id="PTHR23326">
    <property type="entry name" value="CCR4 NOT-RELATED"/>
    <property type="match status" value="1"/>
</dbReference>
<dbReference type="Ensembl" id="ENSTNIT00000008537.1">
    <property type="protein sequence ID" value="ENSTNIP00000008370.1"/>
    <property type="gene ID" value="ENSTNIG00000005663.1"/>
</dbReference>
<evidence type="ECO:0000256" key="3">
    <source>
        <dbReference type="ARBA" id="ARBA00007682"/>
    </source>
</evidence>
<feature type="compositionally biased region" description="Low complexity" evidence="10">
    <location>
        <begin position="332"/>
        <end position="380"/>
    </location>
</feature>
<organism evidence="13 14">
    <name type="scientific">Tetraodon nigroviridis</name>
    <name type="common">Spotted green pufferfish</name>
    <name type="synonym">Chelonodon nigroviridis</name>
    <dbReference type="NCBI Taxonomy" id="99883"/>
    <lineage>
        <taxon>Eukaryota</taxon>
        <taxon>Metazoa</taxon>
        <taxon>Chordata</taxon>
        <taxon>Craniata</taxon>
        <taxon>Vertebrata</taxon>
        <taxon>Euteleostomi</taxon>
        <taxon>Actinopterygii</taxon>
        <taxon>Neopterygii</taxon>
        <taxon>Teleostei</taxon>
        <taxon>Neoteleostei</taxon>
        <taxon>Acanthomorphata</taxon>
        <taxon>Eupercaria</taxon>
        <taxon>Tetraodontiformes</taxon>
        <taxon>Tetradontoidea</taxon>
        <taxon>Tetraodontidae</taxon>
        <taxon>Tetraodon</taxon>
    </lineage>
</organism>
<dbReference type="InParanoid" id="H3CJE1"/>
<evidence type="ECO:0000256" key="8">
    <source>
        <dbReference type="ARBA" id="ARBA00023163"/>
    </source>
</evidence>
<feature type="region of interest" description="Disordered" evidence="10">
    <location>
        <begin position="698"/>
        <end position="734"/>
    </location>
</feature>
<keyword evidence="4" id="KW-0963">Cytoplasm</keyword>
<feature type="region of interest" description="Disordered" evidence="10">
    <location>
        <begin position="392"/>
        <end position="429"/>
    </location>
</feature>
<dbReference type="Pfam" id="PF04153">
    <property type="entry name" value="NOT2_3_5_C"/>
    <property type="match status" value="1"/>
</dbReference>
<dbReference type="STRING" id="99883.ENSTNIP00000008370"/>
<dbReference type="GO" id="GO:0006355">
    <property type="term" value="P:regulation of DNA-templated transcription"/>
    <property type="evidence" value="ECO:0007669"/>
    <property type="project" value="InterPro"/>
</dbReference>
<dbReference type="HOGENOM" id="CLU_013819_1_0_1"/>
<dbReference type="GO" id="GO:0005634">
    <property type="term" value="C:nucleus"/>
    <property type="evidence" value="ECO:0007669"/>
    <property type="project" value="UniProtKB-SubCell"/>
</dbReference>
<keyword evidence="14" id="KW-1185">Reference proteome</keyword>
<feature type="region of interest" description="Disordered" evidence="10">
    <location>
        <begin position="631"/>
        <end position="650"/>
    </location>
</feature>
<feature type="compositionally biased region" description="Low complexity" evidence="10">
    <location>
        <begin position="718"/>
        <end position="733"/>
    </location>
</feature>
<evidence type="ECO:0000259" key="11">
    <source>
        <dbReference type="Pfam" id="PF04065"/>
    </source>
</evidence>
<keyword evidence="5" id="KW-0678">Repressor</keyword>
<feature type="region of interest" description="Disordered" evidence="10">
    <location>
        <begin position="583"/>
        <end position="604"/>
    </location>
</feature>
<keyword evidence="9" id="KW-0539">Nucleus</keyword>
<evidence type="ECO:0000256" key="7">
    <source>
        <dbReference type="ARBA" id="ARBA00023015"/>
    </source>
</evidence>
<dbReference type="GeneTree" id="ENSGT00390000014743"/>
<proteinExistence type="inferred from homology"/>
<keyword evidence="7" id="KW-0805">Transcription regulation</keyword>
<feature type="domain" description="CCR4-Not complex component Not N-terminal" evidence="11">
    <location>
        <begin position="4"/>
        <end position="232"/>
    </location>
</feature>
<reference evidence="14" key="1">
    <citation type="journal article" date="2004" name="Nature">
        <title>Genome duplication in the teleost fish Tetraodon nigroviridis reveals the early vertebrate proto-karyotype.</title>
        <authorList>
            <person name="Jaillon O."/>
            <person name="Aury J.-M."/>
            <person name="Brunet F."/>
            <person name="Petit J.-L."/>
            <person name="Stange-Thomann N."/>
            <person name="Mauceli E."/>
            <person name="Bouneau L."/>
            <person name="Fischer C."/>
            <person name="Ozouf-Costaz C."/>
            <person name="Bernot A."/>
            <person name="Nicaud S."/>
            <person name="Jaffe D."/>
            <person name="Fisher S."/>
            <person name="Lutfalla G."/>
            <person name="Dossat C."/>
            <person name="Segurens B."/>
            <person name="Dasilva C."/>
            <person name="Salanoubat M."/>
            <person name="Levy M."/>
            <person name="Boudet N."/>
            <person name="Castellano S."/>
            <person name="Anthouard V."/>
            <person name="Jubin C."/>
            <person name="Castelli V."/>
            <person name="Katinka M."/>
            <person name="Vacherie B."/>
            <person name="Biemont C."/>
            <person name="Skalli Z."/>
            <person name="Cattolico L."/>
            <person name="Poulain J."/>
            <person name="De Berardinis V."/>
            <person name="Cruaud C."/>
            <person name="Duprat S."/>
            <person name="Brottier P."/>
            <person name="Coutanceau J.-P."/>
            <person name="Gouzy J."/>
            <person name="Parra G."/>
            <person name="Lardier G."/>
            <person name="Chapple C."/>
            <person name="McKernan K.J."/>
            <person name="McEwan P."/>
            <person name="Bosak S."/>
            <person name="Kellis M."/>
            <person name="Volff J.-N."/>
            <person name="Guigo R."/>
            <person name="Zody M.C."/>
            <person name="Mesirov J."/>
            <person name="Lindblad-Toh K."/>
            <person name="Birren B."/>
            <person name="Nusbaum C."/>
            <person name="Kahn D."/>
            <person name="Robinson-Rechavi M."/>
            <person name="Laudet V."/>
            <person name="Schachter V."/>
            <person name="Quetier F."/>
            <person name="Saurin W."/>
            <person name="Scarpelli C."/>
            <person name="Wincker P."/>
            <person name="Lander E.S."/>
            <person name="Weissenbach J."/>
            <person name="Roest Crollius H."/>
        </authorList>
    </citation>
    <scope>NUCLEOTIDE SEQUENCE [LARGE SCALE GENOMIC DNA]</scope>
</reference>
<evidence type="ECO:0000313" key="13">
    <source>
        <dbReference type="Ensembl" id="ENSTNIP00000008370.1"/>
    </source>
</evidence>
<reference evidence="13" key="2">
    <citation type="submission" date="2025-08" db="UniProtKB">
        <authorList>
            <consortium name="Ensembl"/>
        </authorList>
    </citation>
    <scope>IDENTIFICATION</scope>
</reference>
<dbReference type="InterPro" id="IPR040168">
    <property type="entry name" value="Not2/3/5"/>
</dbReference>
<dbReference type="GO" id="GO:2000036">
    <property type="term" value="P:regulation of stem cell population maintenance"/>
    <property type="evidence" value="ECO:0007669"/>
    <property type="project" value="UniProtKB-ARBA"/>
</dbReference>
<evidence type="ECO:0000256" key="10">
    <source>
        <dbReference type="SAM" id="MobiDB-lite"/>
    </source>
</evidence>
<dbReference type="Proteomes" id="UP000007303">
    <property type="component" value="Unassembled WGS sequence"/>
</dbReference>
<comment type="subcellular location">
    <subcellularLocation>
        <location evidence="2">Cytoplasm</location>
    </subcellularLocation>
    <subcellularLocation>
        <location evidence="1">Nucleus</location>
    </subcellularLocation>
</comment>
<sequence>MADKRKLQGEIDRCLKKVGEGVEQFEDIWQKLHNAANTNQKEKYEADLKKEIKKLQRLRDQIKTWVASNEIKDKRNLVDNRKLIETQMERFKIVERETKTKAYSKEGLGLAQKVDPAQKEKEEVGTWLTNMIDTLNMQVDQFESEVESLSVQTRKKKGDKDKQDRIEELKKFIEKHRYHIRMLETILRMLDNDTLQVEAIRKIKDDVEYYIDSSQDPDFEENEFLYDDLDLEDIPQTLVATSPPGHSHLEDEIFQHSSSTPTSTTSSSPIPPSPATCTTENSEDDKKRGRSTDSEVSQSPVKNGNPSSSVSGLPPSSLVSTATMAGGGNSGTSGSNSHHGPSGGLLSNASAGSYSNATQQPPHPSAQQQQQAKNLVSSAPSASISNSIASVNSHPACSASSPPNASTLLTSSSQTQLLSGPPPTSNSLSLGLSLGKGGISCSVTTSPMSGSLGLSGMQASLNTMASLLSNSTPAPYAQAAAVGAVGSGLPGSLGGIITTTASNSTLGSIGSGSATVGGPTSSSGGLLGSVSGVNSMASGILGLTSAPAGMQASSLVSLSPVGSLAPGSNVGVIGSNSSSSASAGGSLSLSIRPPSQQKQTSSTSYSSVVADSAASALNSTSQSQISQSLSLTSTANQQKDSGPSLLSSLSLSSSSPSPAFYSEAKTASSGGLLNGPLSYSQSSDIIKPPEPLSSLKSMAERAALSSGMDGDVPSLHLSSTSSPADTTAPSGPSFGALRPLLSEVSIPPLGVCPLGPVPLSKDQLSQQAMGEAACTHIPPPSDSERIRQYLMRNPCPTLPFHHQVPPPHSDTVEFYQRLSTETLFFIFYYLEGTKAQYLAAKALKKQSWRFHT</sequence>
<keyword evidence="8" id="KW-0804">Transcription</keyword>
<dbReference type="InterPro" id="IPR007282">
    <property type="entry name" value="NOT2/3/5_C"/>
</dbReference>
<gene>
    <name evidence="13" type="primary">CNOT3</name>
</gene>
<comment type="similarity">
    <text evidence="3">Belongs to the CNOT2/3/5 family.</text>
</comment>
<evidence type="ECO:0000256" key="9">
    <source>
        <dbReference type="ARBA" id="ARBA00023242"/>
    </source>
</evidence>
<feature type="compositionally biased region" description="Low complexity" evidence="10">
    <location>
        <begin position="303"/>
        <end position="320"/>
    </location>
</feature>
<dbReference type="Gene3D" id="2.30.30.1020">
    <property type="entry name" value="CCR4-NOT complex subunit 2/3/5, C-terminal domain"/>
    <property type="match status" value="1"/>
</dbReference>
<evidence type="ECO:0000313" key="14">
    <source>
        <dbReference type="Proteomes" id="UP000007303"/>
    </source>
</evidence>
<dbReference type="AlphaFoldDB" id="H3CJE1"/>
<evidence type="ECO:0000256" key="2">
    <source>
        <dbReference type="ARBA" id="ARBA00004496"/>
    </source>
</evidence>
<dbReference type="OMA" id="CYRRKEN"/>
<feature type="domain" description="NOT2/NOT3/NOT5 C-terminal" evidence="12">
    <location>
        <begin position="775"/>
        <end position="852"/>
    </location>
</feature>
<dbReference type="GO" id="GO:0030015">
    <property type="term" value="C:CCR4-NOT core complex"/>
    <property type="evidence" value="ECO:0007669"/>
    <property type="project" value="InterPro"/>
</dbReference>
<accession>H3CJE1</accession>
<dbReference type="Pfam" id="PF04065">
    <property type="entry name" value="Not3"/>
    <property type="match status" value="1"/>
</dbReference>